<comment type="pathway">
    <text evidence="1 10">Isoprenoid biosynthesis; dimethylallyl diphosphate biosynthesis; dimethylallyl diphosphate from isopentenyl diphosphate: step 1/1.</text>
</comment>
<dbReference type="RefSeq" id="WP_121037631.1">
    <property type="nucleotide sequence ID" value="NZ_RCDC01000004.1"/>
</dbReference>
<keyword evidence="7 10" id="KW-0464">Manganese</keyword>
<organism evidence="13 14">
    <name type="scientific">Stenotrophomonas rhizophila</name>
    <dbReference type="NCBI Taxonomy" id="216778"/>
    <lineage>
        <taxon>Bacteria</taxon>
        <taxon>Pseudomonadati</taxon>
        <taxon>Pseudomonadota</taxon>
        <taxon>Gammaproteobacteria</taxon>
        <taxon>Lysobacterales</taxon>
        <taxon>Lysobacteraceae</taxon>
        <taxon>Stenotrophomonas</taxon>
    </lineage>
</organism>
<dbReference type="GO" id="GO:0050992">
    <property type="term" value="P:dimethylallyl diphosphate biosynthetic process"/>
    <property type="evidence" value="ECO:0007669"/>
    <property type="project" value="UniProtKB-UniRule"/>
</dbReference>
<comment type="catalytic activity">
    <reaction evidence="10">
        <text>isopentenyl diphosphate = dimethylallyl diphosphate</text>
        <dbReference type="Rhea" id="RHEA:23284"/>
        <dbReference type="ChEBI" id="CHEBI:57623"/>
        <dbReference type="ChEBI" id="CHEBI:128769"/>
        <dbReference type="EC" id="5.3.3.2"/>
    </reaction>
</comment>
<feature type="binding site" evidence="10">
    <location>
        <position position="123"/>
    </location>
    <ligand>
        <name>Mn(2+)</name>
        <dbReference type="ChEBI" id="CHEBI:29035"/>
    </ligand>
</feature>
<evidence type="ECO:0000256" key="2">
    <source>
        <dbReference type="ARBA" id="ARBA00007579"/>
    </source>
</evidence>
<comment type="similarity">
    <text evidence="2 10">Belongs to the IPP isomerase type 1 family.</text>
</comment>
<comment type="cofactor">
    <cofactor evidence="10">
        <name>Mg(2+)</name>
        <dbReference type="ChEBI" id="CHEBI:18420"/>
    </cofactor>
    <text evidence="10">Binds 1 Mg(2+) ion per subunit. The magnesium ion binds only when substrate is bound.</text>
</comment>
<dbReference type="NCBIfam" id="TIGR02150">
    <property type="entry name" value="IPP_isom_1"/>
    <property type="match status" value="1"/>
</dbReference>
<evidence type="ECO:0000256" key="8">
    <source>
        <dbReference type="ARBA" id="ARBA00023229"/>
    </source>
</evidence>
<accession>A0A498CE94</accession>
<protein>
    <recommendedName>
        <fullName evidence="3 10">Isopentenyl-diphosphate Delta-isomerase</fullName>
        <shortName evidence="10">IPP isomerase</shortName>
        <ecNumber evidence="3 10">5.3.3.2</ecNumber>
    </recommendedName>
    <alternativeName>
        <fullName evidence="10">IPP:DMAPP isomerase</fullName>
    </alternativeName>
    <alternativeName>
        <fullName evidence="10">Isopentenyl pyrophosphate isomerase</fullName>
    </alternativeName>
</protein>
<evidence type="ECO:0000256" key="3">
    <source>
        <dbReference type="ARBA" id="ARBA00012057"/>
    </source>
</evidence>
<feature type="binding site" evidence="10">
    <location>
        <position position="32"/>
    </location>
    <ligand>
        <name>Mn(2+)</name>
        <dbReference type="ChEBI" id="CHEBI:29035"/>
    </ligand>
</feature>
<dbReference type="PROSITE" id="PS51462">
    <property type="entry name" value="NUDIX"/>
    <property type="match status" value="1"/>
</dbReference>
<feature type="domain" description="Nudix hydrolase" evidence="12">
    <location>
        <begin position="37"/>
        <end position="172"/>
    </location>
</feature>
<dbReference type="AlphaFoldDB" id="A0A498CE94"/>
<evidence type="ECO:0000256" key="11">
    <source>
        <dbReference type="PIRSR" id="PIRSR018427-1"/>
    </source>
</evidence>
<feature type="binding site" evidence="10">
    <location>
        <position position="94"/>
    </location>
    <ligand>
        <name>Mg(2+)</name>
        <dbReference type="ChEBI" id="CHEBI:18420"/>
    </ligand>
</feature>
<comment type="cofactor">
    <cofactor evidence="10">
        <name>Mn(2+)</name>
        <dbReference type="ChEBI" id="CHEBI:29035"/>
    </cofactor>
    <text evidence="10">Binds 1 Mn(2+) ion per subunit.</text>
</comment>
<gene>
    <name evidence="10" type="primary">idi</name>
    <name evidence="13" type="ORF">BCL79_0795</name>
</gene>
<evidence type="ECO:0000313" key="14">
    <source>
        <dbReference type="Proteomes" id="UP000274786"/>
    </source>
</evidence>
<dbReference type="GO" id="GO:0046872">
    <property type="term" value="F:metal ion binding"/>
    <property type="evidence" value="ECO:0007669"/>
    <property type="project" value="UniProtKB-KW"/>
</dbReference>
<feature type="active site" evidence="10 11">
    <location>
        <position position="123"/>
    </location>
</feature>
<dbReference type="GO" id="GO:0004452">
    <property type="term" value="F:isopentenyl-diphosphate delta-isomerase activity"/>
    <property type="evidence" value="ECO:0007669"/>
    <property type="project" value="UniProtKB-UniRule"/>
</dbReference>
<dbReference type="PANTHER" id="PTHR10885:SF0">
    <property type="entry name" value="ISOPENTENYL-DIPHOSPHATE DELTA-ISOMERASE"/>
    <property type="match status" value="1"/>
</dbReference>
<dbReference type="GO" id="GO:0005737">
    <property type="term" value="C:cytoplasm"/>
    <property type="evidence" value="ECO:0007669"/>
    <property type="project" value="UniProtKB-SubCell"/>
</dbReference>
<proteinExistence type="inferred from homology"/>
<evidence type="ECO:0000256" key="4">
    <source>
        <dbReference type="ARBA" id="ARBA00022490"/>
    </source>
</evidence>
<dbReference type="EC" id="5.3.3.2" evidence="3 10"/>
<feature type="active site" evidence="10 11">
    <location>
        <position position="74"/>
    </location>
</feature>
<evidence type="ECO:0000313" key="13">
    <source>
        <dbReference type="EMBL" id="RLK56408.1"/>
    </source>
</evidence>
<evidence type="ECO:0000256" key="1">
    <source>
        <dbReference type="ARBA" id="ARBA00004826"/>
    </source>
</evidence>
<evidence type="ECO:0000256" key="5">
    <source>
        <dbReference type="ARBA" id="ARBA00022723"/>
    </source>
</evidence>
<evidence type="ECO:0000256" key="6">
    <source>
        <dbReference type="ARBA" id="ARBA00022842"/>
    </source>
</evidence>
<dbReference type="GO" id="GO:0008299">
    <property type="term" value="P:isoprenoid biosynthetic process"/>
    <property type="evidence" value="ECO:0007669"/>
    <property type="project" value="UniProtKB-UniRule"/>
</dbReference>
<dbReference type="InterPro" id="IPR011876">
    <property type="entry name" value="IsopentenylPP_isomerase_typ1"/>
</dbReference>
<dbReference type="SUPFAM" id="SSF55811">
    <property type="entry name" value="Nudix"/>
    <property type="match status" value="1"/>
</dbReference>
<dbReference type="Pfam" id="PF00293">
    <property type="entry name" value="NUDIX"/>
    <property type="match status" value="1"/>
</dbReference>
<feature type="binding site" evidence="10">
    <location>
        <position position="76"/>
    </location>
    <ligand>
        <name>Mn(2+)</name>
        <dbReference type="ChEBI" id="CHEBI:29035"/>
    </ligand>
</feature>
<keyword evidence="4 10" id="KW-0963">Cytoplasm</keyword>
<keyword evidence="5 10" id="KW-0479">Metal-binding</keyword>
<dbReference type="InterPro" id="IPR000086">
    <property type="entry name" value="NUDIX_hydrolase_dom"/>
</dbReference>
<comment type="caution">
    <text evidence="13">The sequence shown here is derived from an EMBL/GenBank/DDBJ whole genome shotgun (WGS) entry which is preliminary data.</text>
</comment>
<dbReference type="CDD" id="cd02885">
    <property type="entry name" value="NUDIX_IPP_Isomerase"/>
    <property type="match status" value="1"/>
</dbReference>
<dbReference type="UniPathway" id="UPA00059">
    <property type="reaction ID" value="UER00104"/>
</dbReference>
<evidence type="ECO:0000256" key="7">
    <source>
        <dbReference type="ARBA" id="ARBA00023211"/>
    </source>
</evidence>
<name>A0A498CE94_9GAMM</name>
<keyword evidence="8 10" id="KW-0414">Isoprene biosynthesis</keyword>
<reference evidence="13 14" key="1">
    <citation type="submission" date="2018-10" db="EMBL/GenBank/DDBJ databases">
        <title>Comparative analysis of microorganisms from saline springs in Andes Mountain Range, Colombia.</title>
        <authorList>
            <person name="Rubin E."/>
        </authorList>
    </citation>
    <scope>NUCLEOTIDE SEQUENCE [LARGE SCALE GENOMIC DNA]</scope>
    <source>
        <strain evidence="13 14">USBA GBX 843</strain>
    </source>
</reference>
<dbReference type="OrthoDB" id="9809458at2"/>
<comment type="subcellular location">
    <subcellularLocation>
        <location evidence="10">Cytoplasm</location>
    </subcellularLocation>
</comment>
<feature type="binding site" evidence="10">
    <location>
        <position position="39"/>
    </location>
    <ligand>
        <name>Mn(2+)</name>
        <dbReference type="ChEBI" id="CHEBI:29035"/>
    </ligand>
</feature>
<evidence type="ECO:0000256" key="10">
    <source>
        <dbReference type="HAMAP-Rule" id="MF_00202"/>
    </source>
</evidence>
<dbReference type="HAMAP" id="MF_00202">
    <property type="entry name" value="Idi"/>
    <property type="match status" value="1"/>
</dbReference>
<keyword evidence="6 10" id="KW-0460">Magnesium</keyword>
<comment type="function">
    <text evidence="10">Catalyzes the 1,3-allylic rearrangement of the homoallylic substrate isopentenyl (IPP) to its highly electrophilic allylic isomer, dimethylallyl diphosphate (DMAPP).</text>
</comment>
<dbReference type="PIRSF" id="PIRSF018427">
    <property type="entry name" value="Isopntndiph_ism"/>
    <property type="match status" value="1"/>
</dbReference>
<dbReference type="Gene3D" id="3.90.79.10">
    <property type="entry name" value="Nucleoside Triphosphate Pyrophosphohydrolase"/>
    <property type="match status" value="1"/>
</dbReference>
<dbReference type="EMBL" id="RCDC01000004">
    <property type="protein sequence ID" value="RLK56408.1"/>
    <property type="molecule type" value="Genomic_DNA"/>
</dbReference>
<feature type="binding site" evidence="10">
    <location>
        <position position="121"/>
    </location>
    <ligand>
        <name>Mn(2+)</name>
        <dbReference type="ChEBI" id="CHEBI:29035"/>
    </ligand>
</feature>
<keyword evidence="9 10" id="KW-0413">Isomerase</keyword>
<evidence type="ECO:0000256" key="9">
    <source>
        <dbReference type="ARBA" id="ARBA00023235"/>
    </source>
</evidence>
<dbReference type="Proteomes" id="UP000274786">
    <property type="component" value="Unassembled WGS sequence"/>
</dbReference>
<sequence length="181" mass="20720">MDTPLATCVELPLIAVSTNDELLGPISKADCHAGEGELHRAFSLFLFNRQGQLLLQQRSALKPLWPGFWANSCCSHPRWGEAMADAVFRRAREELGVMLNSPLTWHFSFIYRARYLDVGSEYELCHVYSAVLDSTDLNIDPAEISAYRWVDRYELDALLGEEPDVYTPWLKIEWPLLRDLC</sequence>
<dbReference type="PANTHER" id="PTHR10885">
    <property type="entry name" value="ISOPENTENYL-DIPHOSPHATE DELTA-ISOMERASE"/>
    <property type="match status" value="1"/>
</dbReference>
<dbReference type="NCBIfam" id="NF002995">
    <property type="entry name" value="PRK03759.1"/>
    <property type="match status" value="1"/>
</dbReference>
<dbReference type="InterPro" id="IPR056375">
    <property type="entry name" value="Idi_bact"/>
</dbReference>
<evidence type="ECO:0000259" key="12">
    <source>
        <dbReference type="PROSITE" id="PS51462"/>
    </source>
</evidence>
<dbReference type="InterPro" id="IPR015797">
    <property type="entry name" value="NUDIX_hydrolase-like_dom_sf"/>
</dbReference>